<sequence>MSQKDLFNQPLDVMKAESPFSEQTLNWVLTELGSSQGPGNRALLRQVVKLAIRLYILRSIAGVKPEKMQDLIDAVTSETLGHTRAD</sequence>
<accession>A0A514D382</accession>
<evidence type="ECO:0000313" key="1">
    <source>
        <dbReference type="EMBL" id="QDH88071.1"/>
    </source>
</evidence>
<name>A0A514D382_9VIRU</name>
<reference evidence="1" key="1">
    <citation type="submission" date="2019-05" db="EMBL/GenBank/DDBJ databases">
        <title>Metatranscriptomic reconstruction reveals RNA viruses with the potential to shape carbon cycling in soil.</title>
        <authorList>
            <person name="Starr E.P."/>
            <person name="Nuccio E."/>
            <person name="Pett-Ridge J."/>
            <person name="Banfield J.F."/>
            <person name="Firestone M.K."/>
        </authorList>
    </citation>
    <scope>NUCLEOTIDE SEQUENCE</scope>
    <source>
        <strain evidence="1">H3_Bulk_41_scaffold_347</strain>
    </source>
</reference>
<organism evidence="1">
    <name type="scientific">Leviviridae sp</name>
    <dbReference type="NCBI Taxonomy" id="2027243"/>
    <lineage>
        <taxon>Viruses</taxon>
        <taxon>Riboviria</taxon>
        <taxon>Orthornavirae</taxon>
        <taxon>Lenarviricota</taxon>
        <taxon>Leviviricetes</taxon>
        <taxon>Norzivirales</taxon>
        <taxon>Fiersviridae</taxon>
    </lineage>
</organism>
<protein>
    <submittedName>
        <fullName evidence="1">Uncharacterized protein</fullName>
    </submittedName>
</protein>
<proteinExistence type="predicted"/>
<gene>
    <name evidence="1" type="ORF">H3Bulk41347_000004</name>
</gene>
<dbReference type="EMBL" id="MN033821">
    <property type="protein sequence ID" value="QDH88071.1"/>
    <property type="molecule type" value="Genomic_RNA"/>
</dbReference>